<name>A0A1Y2D1J8_9FUNG</name>
<proteinExistence type="predicted"/>
<accession>A0A1Y2D1J8</accession>
<dbReference type="OrthoDB" id="10504430at2759"/>
<dbReference type="EMBL" id="MCGO01000003">
    <property type="protein sequence ID" value="ORY52475.1"/>
    <property type="molecule type" value="Genomic_DNA"/>
</dbReference>
<feature type="region of interest" description="Disordered" evidence="1">
    <location>
        <begin position="1"/>
        <end position="29"/>
    </location>
</feature>
<dbReference type="InterPro" id="IPR028082">
    <property type="entry name" value="Peripla_BP_I"/>
</dbReference>
<dbReference type="Proteomes" id="UP000193642">
    <property type="component" value="Unassembled WGS sequence"/>
</dbReference>
<evidence type="ECO:0000313" key="3">
    <source>
        <dbReference type="Proteomes" id="UP000193642"/>
    </source>
</evidence>
<dbReference type="AlphaFoldDB" id="A0A1Y2D1J8"/>
<organism evidence="2 3">
    <name type="scientific">Rhizoclosmatium globosum</name>
    <dbReference type="NCBI Taxonomy" id="329046"/>
    <lineage>
        <taxon>Eukaryota</taxon>
        <taxon>Fungi</taxon>
        <taxon>Fungi incertae sedis</taxon>
        <taxon>Chytridiomycota</taxon>
        <taxon>Chytridiomycota incertae sedis</taxon>
        <taxon>Chytridiomycetes</taxon>
        <taxon>Chytridiales</taxon>
        <taxon>Chytriomycetaceae</taxon>
        <taxon>Rhizoclosmatium</taxon>
    </lineage>
</organism>
<comment type="caution">
    <text evidence="2">The sequence shown here is derived from an EMBL/GenBank/DDBJ whole genome shotgun (WGS) entry which is preliminary data.</text>
</comment>
<evidence type="ECO:0000256" key="1">
    <source>
        <dbReference type="SAM" id="MobiDB-lite"/>
    </source>
</evidence>
<reference evidence="2 3" key="1">
    <citation type="submission" date="2016-07" db="EMBL/GenBank/DDBJ databases">
        <title>Pervasive Adenine N6-methylation of Active Genes in Fungi.</title>
        <authorList>
            <consortium name="DOE Joint Genome Institute"/>
            <person name="Mondo S.J."/>
            <person name="Dannebaum R.O."/>
            <person name="Kuo R.C."/>
            <person name="Labutti K."/>
            <person name="Haridas S."/>
            <person name="Kuo A."/>
            <person name="Salamov A."/>
            <person name="Ahrendt S.R."/>
            <person name="Lipzen A."/>
            <person name="Sullivan W."/>
            <person name="Andreopoulos W.B."/>
            <person name="Clum A."/>
            <person name="Lindquist E."/>
            <person name="Daum C."/>
            <person name="Ramamoorthy G.K."/>
            <person name="Gryganskyi A."/>
            <person name="Culley D."/>
            <person name="Magnuson J.K."/>
            <person name="James T.Y."/>
            <person name="O'Malley M.A."/>
            <person name="Stajich J.E."/>
            <person name="Spatafora J.W."/>
            <person name="Visel A."/>
            <person name="Grigoriev I.V."/>
        </authorList>
    </citation>
    <scope>NUCLEOTIDE SEQUENCE [LARGE SCALE GENOMIC DNA]</scope>
    <source>
        <strain evidence="2 3">JEL800</strain>
    </source>
</reference>
<evidence type="ECO:0000313" key="2">
    <source>
        <dbReference type="EMBL" id="ORY52475.1"/>
    </source>
</evidence>
<keyword evidence="3" id="KW-1185">Reference proteome</keyword>
<protein>
    <submittedName>
        <fullName evidence="2">Uncharacterized protein</fullName>
    </submittedName>
</protein>
<gene>
    <name evidence="2" type="ORF">BCR33DRAFT_845628</name>
</gene>
<dbReference type="SUPFAM" id="SSF53822">
    <property type="entry name" value="Periplasmic binding protein-like I"/>
    <property type="match status" value="1"/>
</dbReference>
<sequence length="551" mass="61693">MASSQTAPLTISTLKTSPSTESSLNNRRTPTIERTYDVLLLLFRARNLPYRPEERSATDLQWRPIPSSIGHTTPKDLTIIPKRSLTTSQNGDPLNTETDYSTAKIEAVVDDEEEDWTIDSHEEAAASDIVNKGVVSLQQMRFNLVPWTWRPVALDYQRRRLSRSFENNFFMEGMWSRWEDDKVPALFNESCKLSYHFKLLESSQSSALVPDKTVSAIMSNEACDEEVGASSILQDLSQDTSADSKFEHHFIRNIDITDGGEVKFLSNELDAVDLASPGLTPTFSADDSDYEEILHDGQNDTTFLEEVLGTLEDNMDLDGFVFTWDHLHTAIHAFMALLLFVSVSSQGSLKVAPGKERSTVTIGIIGTYSPWNKTPEVFATYDPYNTPGWQFYDDLIIAQAAQMLNANNSILPNTTVKIKHFNNCDPGSTTTLSPAYADLVNGLGRNVLNTLTGNGIDVAAVALVTYPFTLKSATNIASFLKKRDVRYIFIDSWDWTVAGLIYFTAFDQGIVGPNYKWMSPAFPNFDDQDTVFPNRSLFNETGTSYIFMAHR</sequence>